<evidence type="ECO:0000256" key="5">
    <source>
        <dbReference type="ARBA" id="ARBA00023136"/>
    </source>
</evidence>
<dbReference type="FunFam" id="1.20.1740.10:FF:000039">
    <property type="entry name" value="Neutral amino acid transporter (Eurofung)"/>
    <property type="match status" value="1"/>
</dbReference>
<organism evidence="9 10">
    <name type="scientific">Elsinoe ampelina</name>
    <dbReference type="NCBI Taxonomy" id="302913"/>
    <lineage>
        <taxon>Eukaryota</taxon>
        <taxon>Fungi</taxon>
        <taxon>Dikarya</taxon>
        <taxon>Ascomycota</taxon>
        <taxon>Pezizomycotina</taxon>
        <taxon>Dothideomycetes</taxon>
        <taxon>Dothideomycetidae</taxon>
        <taxon>Myriangiales</taxon>
        <taxon>Elsinoaceae</taxon>
        <taxon>Elsinoe</taxon>
    </lineage>
</organism>
<feature type="transmembrane region" description="Helical" evidence="7">
    <location>
        <begin position="182"/>
        <end position="204"/>
    </location>
</feature>
<dbReference type="GO" id="GO:0015179">
    <property type="term" value="F:L-amino acid transmembrane transporter activity"/>
    <property type="evidence" value="ECO:0007669"/>
    <property type="project" value="TreeGrafter"/>
</dbReference>
<dbReference type="PANTHER" id="PTHR22950">
    <property type="entry name" value="AMINO ACID TRANSPORTER"/>
    <property type="match status" value="1"/>
</dbReference>
<dbReference type="InterPro" id="IPR013057">
    <property type="entry name" value="AA_transpt_TM"/>
</dbReference>
<protein>
    <submittedName>
        <fullName evidence="9">Transmembrane amino acid transporter protein-domain-containing protein</fullName>
    </submittedName>
</protein>
<feature type="transmembrane region" description="Helical" evidence="7">
    <location>
        <begin position="348"/>
        <end position="368"/>
    </location>
</feature>
<dbReference type="Proteomes" id="UP000799538">
    <property type="component" value="Unassembled WGS sequence"/>
</dbReference>
<feature type="transmembrane region" description="Helical" evidence="7">
    <location>
        <begin position="158"/>
        <end position="175"/>
    </location>
</feature>
<keyword evidence="4 7" id="KW-1133">Transmembrane helix</keyword>
<evidence type="ECO:0000256" key="6">
    <source>
        <dbReference type="SAM" id="MobiDB-lite"/>
    </source>
</evidence>
<dbReference type="Gene3D" id="1.20.1740.10">
    <property type="entry name" value="Amino acid/polyamine transporter I"/>
    <property type="match status" value="1"/>
</dbReference>
<evidence type="ECO:0000259" key="8">
    <source>
        <dbReference type="Pfam" id="PF01490"/>
    </source>
</evidence>
<dbReference type="OrthoDB" id="3162524at2759"/>
<feature type="transmembrane region" description="Helical" evidence="7">
    <location>
        <begin position="128"/>
        <end position="152"/>
    </location>
</feature>
<dbReference type="AlphaFoldDB" id="A0A6A6G974"/>
<keyword evidence="10" id="KW-1185">Reference proteome</keyword>
<feature type="transmembrane region" description="Helical" evidence="7">
    <location>
        <begin position="45"/>
        <end position="66"/>
    </location>
</feature>
<evidence type="ECO:0000256" key="3">
    <source>
        <dbReference type="ARBA" id="ARBA00022692"/>
    </source>
</evidence>
<feature type="transmembrane region" description="Helical" evidence="7">
    <location>
        <begin position="415"/>
        <end position="439"/>
    </location>
</feature>
<feature type="transmembrane region" description="Helical" evidence="7">
    <location>
        <begin position="224"/>
        <end position="254"/>
    </location>
</feature>
<proteinExistence type="inferred from homology"/>
<evidence type="ECO:0000256" key="7">
    <source>
        <dbReference type="SAM" id="Phobius"/>
    </source>
</evidence>
<feature type="transmembrane region" description="Helical" evidence="7">
    <location>
        <begin position="266"/>
        <end position="288"/>
    </location>
</feature>
<feature type="transmembrane region" description="Helical" evidence="7">
    <location>
        <begin position="374"/>
        <end position="394"/>
    </location>
</feature>
<evidence type="ECO:0000313" key="9">
    <source>
        <dbReference type="EMBL" id="KAF2222281.1"/>
    </source>
</evidence>
<gene>
    <name evidence="9" type="ORF">BDZ85DRAFT_319569</name>
</gene>
<dbReference type="EMBL" id="ML992508">
    <property type="protein sequence ID" value="KAF2222281.1"/>
    <property type="molecule type" value="Genomic_DNA"/>
</dbReference>
<keyword evidence="5 7" id="KW-0472">Membrane</keyword>
<sequence length="464" mass="49954">MSEKHADVIEPTPDDRSGTDSITKNAEDDFEVFKRQEGAVDFRTVGWIATSVIFLKVIFATGVLTIPSAMYVLGALPGAINVLGWQGLNTYCAIVQGNFRNRHAGCHSIGDMANVVGGKWAKEIANALFLLAFIIVAASGIVGVSTALNALSNHSLCTNYFSIIATIMVAILASVRKFEKIAWLTWLGFFSVYIAVFIVVVGVTTRDRPAAAPQTGDFDLGYRIIGQSTFAAGIVSASTIFCSGAGTSAFLPVISEMKRPRDYNKAVYLCMAVVTASYLTFSLVVYRYCGQWVASPSLGSGGEVLKKVAFGVGFAGLLVSAVLYIHVSSKSIFVRVLRDSVHLQKNSFVHWSVWLGCNIGLSIIAFLVASGIPIFNYILALAGSLCFAPLALSLPGWLWLHDFGHYRKGSILKKLYWAYNVAIIILGLFLCVGGTYGVIEQIREAYSNGTISSAFSCADNSNSS</sequence>
<keyword evidence="3 7" id="KW-0812">Transmembrane</keyword>
<reference evidence="10" key="1">
    <citation type="journal article" date="2020" name="Stud. Mycol.">
        <title>101 Dothideomycetes genomes: A test case for predicting lifestyles and emergence of pathogens.</title>
        <authorList>
            <person name="Haridas S."/>
            <person name="Albert R."/>
            <person name="Binder M."/>
            <person name="Bloem J."/>
            <person name="LaButti K."/>
            <person name="Salamov A."/>
            <person name="Andreopoulos B."/>
            <person name="Baker S."/>
            <person name="Barry K."/>
            <person name="Bills G."/>
            <person name="Bluhm B."/>
            <person name="Cannon C."/>
            <person name="Castanera R."/>
            <person name="Culley D."/>
            <person name="Daum C."/>
            <person name="Ezra D."/>
            <person name="Gonzalez J."/>
            <person name="Henrissat B."/>
            <person name="Kuo A."/>
            <person name="Liang C."/>
            <person name="Lipzen A."/>
            <person name="Lutzoni F."/>
            <person name="Magnuson J."/>
            <person name="Mondo S."/>
            <person name="Nolan M."/>
            <person name="Ohm R."/>
            <person name="Pangilinan J."/>
            <person name="Park H.-J."/>
            <person name="Ramirez L."/>
            <person name="Alfaro M."/>
            <person name="Sun H."/>
            <person name="Tritt A."/>
            <person name="Yoshinaga Y."/>
            <person name="Zwiers L.-H."/>
            <person name="Turgeon B."/>
            <person name="Goodwin S."/>
            <person name="Spatafora J."/>
            <person name="Crous P."/>
            <person name="Grigoriev I."/>
        </authorList>
    </citation>
    <scope>NUCLEOTIDE SEQUENCE [LARGE SCALE GENOMIC DNA]</scope>
    <source>
        <strain evidence="10">CECT 20119</strain>
    </source>
</reference>
<feature type="region of interest" description="Disordered" evidence="6">
    <location>
        <begin position="1"/>
        <end position="22"/>
    </location>
</feature>
<evidence type="ECO:0000313" key="10">
    <source>
        <dbReference type="Proteomes" id="UP000799538"/>
    </source>
</evidence>
<name>A0A6A6G974_9PEZI</name>
<evidence type="ECO:0000256" key="4">
    <source>
        <dbReference type="ARBA" id="ARBA00022989"/>
    </source>
</evidence>
<dbReference type="Pfam" id="PF01490">
    <property type="entry name" value="Aa_trans"/>
    <property type="match status" value="1"/>
</dbReference>
<evidence type="ECO:0000256" key="1">
    <source>
        <dbReference type="ARBA" id="ARBA00004141"/>
    </source>
</evidence>
<evidence type="ECO:0000256" key="2">
    <source>
        <dbReference type="ARBA" id="ARBA00008066"/>
    </source>
</evidence>
<accession>A0A6A6G974</accession>
<dbReference type="PANTHER" id="PTHR22950:SF694">
    <property type="entry name" value="AMINO ACID PERMEASE, PUTATIVE-RELATED"/>
    <property type="match status" value="1"/>
</dbReference>
<dbReference type="GO" id="GO:0016020">
    <property type="term" value="C:membrane"/>
    <property type="evidence" value="ECO:0007669"/>
    <property type="project" value="UniProtKB-SubCell"/>
</dbReference>
<feature type="transmembrane region" description="Helical" evidence="7">
    <location>
        <begin position="308"/>
        <end position="327"/>
    </location>
</feature>
<feature type="domain" description="Amino acid transporter transmembrane" evidence="8">
    <location>
        <begin position="44"/>
        <end position="439"/>
    </location>
</feature>
<comment type="similarity">
    <text evidence="2">Belongs to the amino acid/polyamine transporter 2 family.</text>
</comment>
<comment type="subcellular location">
    <subcellularLocation>
        <location evidence="1">Membrane</location>
        <topology evidence="1">Multi-pass membrane protein</topology>
    </subcellularLocation>
</comment>
<feature type="compositionally biased region" description="Basic and acidic residues" evidence="6">
    <location>
        <begin position="1"/>
        <end position="18"/>
    </location>
</feature>